<evidence type="ECO:0000313" key="1">
    <source>
        <dbReference type="EMBL" id="KAG5607122.1"/>
    </source>
</evidence>
<organism evidence="1 2">
    <name type="scientific">Solanum commersonii</name>
    <name type="common">Commerson's wild potato</name>
    <name type="synonym">Commerson's nightshade</name>
    <dbReference type="NCBI Taxonomy" id="4109"/>
    <lineage>
        <taxon>Eukaryota</taxon>
        <taxon>Viridiplantae</taxon>
        <taxon>Streptophyta</taxon>
        <taxon>Embryophyta</taxon>
        <taxon>Tracheophyta</taxon>
        <taxon>Spermatophyta</taxon>
        <taxon>Magnoliopsida</taxon>
        <taxon>eudicotyledons</taxon>
        <taxon>Gunneridae</taxon>
        <taxon>Pentapetalae</taxon>
        <taxon>asterids</taxon>
        <taxon>lamiids</taxon>
        <taxon>Solanales</taxon>
        <taxon>Solanaceae</taxon>
        <taxon>Solanoideae</taxon>
        <taxon>Solaneae</taxon>
        <taxon>Solanum</taxon>
    </lineage>
</organism>
<dbReference type="Proteomes" id="UP000824120">
    <property type="component" value="Chromosome 5"/>
</dbReference>
<comment type="caution">
    <text evidence="1">The sequence shown here is derived from an EMBL/GenBank/DDBJ whole genome shotgun (WGS) entry which is preliminary data.</text>
</comment>
<keyword evidence="2" id="KW-1185">Reference proteome</keyword>
<dbReference type="OrthoDB" id="1328218at2759"/>
<sequence length="144" mass="16610">MANPIWRKKKIFFICSSLLSDEEDVIDLIETGPPLIFDPNNPWKIKKIITPQVLHQGNLVISFSETFDYILPYWNLKNATQFMNGAVDMGVATWDVTNEYAGFVFLKLPNQNDYSLWVLGLFNVYGLGVCRKKIFSTKLTTRLR</sequence>
<proteinExistence type="predicted"/>
<evidence type="ECO:0000313" key="2">
    <source>
        <dbReference type="Proteomes" id="UP000824120"/>
    </source>
</evidence>
<dbReference type="AlphaFoldDB" id="A0A9J5Z365"/>
<dbReference type="PANTHER" id="PTHR36264">
    <property type="entry name" value="SET DOMAIN-CONTAINING PROTEIN"/>
    <property type="match status" value="1"/>
</dbReference>
<accession>A0A9J5Z365</accession>
<name>A0A9J5Z365_SOLCO</name>
<dbReference type="PANTHER" id="PTHR36264:SF7">
    <property type="entry name" value="TF-B3 DOMAIN-CONTAINING PROTEIN"/>
    <property type="match status" value="1"/>
</dbReference>
<protein>
    <submittedName>
        <fullName evidence="1">Uncharacterized protein</fullName>
    </submittedName>
</protein>
<dbReference type="EMBL" id="JACXVP010000005">
    <property type="protein sequence ID" value="KAG5607122.1"/>
    <property type="molecule type" value="Genomic_DNA"/>
</dbReference>
<reference evidence="1 2" key="1">
    <citation type="submission" date="2020-09" db="EMBL/GenBank/DDBJ databases">
        <title>De no assembly of potato wild relative species, Solanum commersonii.</title>
        <authorList>
            <person name="Cho K."/>
        </authorList>
    </citation>
    <scope>NUCLEOTIDE SEQUENCE [LARGE SCALE GENOMIC DNA]</scope>
    <source>
        <strain evidence="1">LZ3.2</strain>
        <tissue evidence="1">Leaf</tissue>
    </source>
</reference>
<gene>
    <name evidence="1" type="ORF">H5410_028614</name>
</gene>